<dbReference type="Proteomes" id="UP000325579">
    <property type="component" value="Unassembled WGS sequence"/>
</dbReference>
<keyword evidence="2" id="KW-1185">Reference proteome</keyword>
<accession>A0A5N6HTU6</accession>
<evidence type="ECO:0000313" key="1">
    <source>
        <dbReference type="EMBL" id="KAE8397774.1"/>
    </source>
</evidence>
<proteinExistence type="predicted"/>
<dbReference type="OrthoDB" id="4425826at2759"/>
<accession>A0A5N7CUH0</accession>
<dbReference type="AlphaFoldDB" id="A0A5N6HTU6"/>
<dbReference type="EMBL" id="ML736879">
    <property type="protein sequence ID" value="KAE8397774.1"/>
    <property type="molecule type" value="Genomic_DNA"/>
</dbReference>
<protein>
    <submittedName>
        <fullName evidence="1">Uncharacterized protein</fullName>
    </submittedName>
</protein>
<organism evidence="1 2">
    <name type="scientific">Aspergillus pseudonomiae</name>
    <dbReference type="NCBI Taxonomy" id="1506151"/>
    <lineage>
        <taxon>Eukaryota</taxon>
        <taxon>Fungi</taxon>
        <taxon>Dikarya</taxon>
        <taxon>Ascomycota</taxon>
        <taxon>Pezizomycotina</taxon>
        <taxon>Eurotiomycetes</taxon>
        <taxon>Eurotiomycetidae</taxon>
        <taxon>Eurotiales</taxon>
        <taxon>Aspergillaceae</taxon>
        <taxon>Aspergillus</taxon>
        <taxon>Aspergillus subgen. Circumdati</taxon>
    </lineage>
</organism>
<name>A0A5N6HTU6_9EURO</name>
<dbReference type="RefSeq" id="XP_031935093.1">
    <property type="nucleotide sequence ID" value="XM_032083726.1"/>
</dbReference>
<gene>
    <name evidence="1" type="ORF">BDV37DRAFT_264967</name>
</gene>
<sequence length="362" mass="40777">MRSTQSILDLIYKTWTNLNSSQTIPEGSIELLEERLAIAFKPILTEQHSTSRRQNRDYVAQHRWKRARQIYLEVLQTDPDIFLPFILSVSPRSCSSFDISNFREHHQKKGRHFLHNNAQSLLWNIARKHDFDKATRFIQFMRTIYPLSRPTTEAEGEQHYSLYLSNITAIRNSFGNIVSDAIEHSPSRTTARANGYYSEKTESVWTKIPYECSEDTIISLEVGSAIELADVLFPTAARRIASVLSANSSTMPQTNSSGIASGSGTGGSLAASPEIDFAYFTLRGASVSAIASVFGSDICEGIKDSELRNWEREQLLVDTTDCVTMQIWRAQPHHGIIRLRIGFYAGVNLANRLYAESSQDSI</sequence>
<reference evidence="1 2" key="1">
    <citation type="submission" date="2019-04" db="EMBL/GenBank/DDBJ databases">
        <authorList>
            <consortium name="DOE Joint Genome Institute"/>
            <person name="Mondo S."/>
            <person name="Kjaerbolling I."/>
            <person name="Vesth T."/>
            <person name="Frisvad J.C."/>
            <person name="Nybo J.L."/>
            <person name="Theobald S."/>
            <person name="Kildgaard S."/>
            <person name="Isbrandt T."/>
            <person name="Kuo A."/>
            <person name="Sato A."/>
            <person name="Lyhne E.K."/>
            <person name="Kogle M.E."/>
            <person name="Wiebenga A."/>
            <person name="Kun R.S."/>
            <person name="Lubbers R.J."/>
            <person name="Makela M.R."/>
            <person name="Barry K."/>
            <person name="Chovatia M."/>
            <person name="Clum A."/>
            <person name="Daum C."/>
            <person name="Haridas S."/>
            <person name="He G."/>
            <person name="LaButti K."/>
            <person name="Lipzen A."/>
            <person name="Riley R."/>
            <person name="Salamov A."/>
            <person name="Simmons B.A."/>
            <person name="Magnuson J.K."/>
            <person name="Henrissat B."/>
            <person name="Mortensen U.H."/>
            <person name="Larsen T.O."/>
            <person name="Devries R.P."/>
            <person name="Grigoriev I.V."/>
            <person name="Machida M."/>
            <person name="Baker S.E."/>
            <person name="Andersen M.R."/>
            <person name="Cantor M.N."/>
            <person name="Hua S.X."/>
        </authorList>
    </citation>
    <scope>NUCLEOTIDE SEQUENCE [LARGE SCALE GENOMIC DNA]</scope>
    <source>
        <strain evidence="1 2">CBS 119388</strain>
    </source>
</reference>
<evidence type="ECO:0000313" key="2">
    <source>
        <dbReference type="Proteomes" id="UP000325579"/>
    </source>
</evidence>
<dbReference type="GeneID" id="43668417"/>